<evidence type="ECO:0000313" key="1">
    <source>
        <dbReference type="EMBL" id="SFF66730.1"/>
    </source>
</evidence>
<evidence type="ECO:0000313" key="2">
    <source>
        <dbReference type="Proteomes" id="UP000199771"/>
    </source>
</evidence>
<organism evidence="1 2">
    <name type="scientific">Fontimonas thermophila</name>
    <dbReference type="NCBI Taxonomy" id="1076937"/>
    <lineage>
        <taxon>Bacteria</taxon>
        <taxon>Pseudomonadati</taxon>
        <taxon>Pseudomonadota</taxon>
        <taxon>Gammaproteobacteria</taxon>
        <taxon>Nevskiales</taxon>
        <taxon>Nevskiaceae</taxon>
        <taxon>Fontimonas</taxon>
    </lineage>
</organism>
<sequence length="156" mass="17285">MRTMALSVVSSLRVQATSATLGSLPAAIREHIREIQPAAGFEQALYAPQHRRLVRRKIDHAVGDDDIEAARREIGPVQPFYIALEEAHVVEAEHFGVMGLVFLRDGQLFVGHIHANDFALRPHELCQHIDIAPGPAAQIQHPAAFQQQRANQPRAN</sequence>
<dbReference type="Proteomes" id="UP000199771">
    <property type="component" value="Unassembled WGS sequence"/>
</dbReference>
<name>A0A1I2KKG0_9GAMM</name>
<dbReference type="EMBL" id="FOOC01000021">
    <property type="protein sequence ID" value="SFF66730.1"/>
    <property type="molecule type" value="Genomic_DNA"/>
</dbReference>
<dbReference type="AlphaFoldDB" id="A0A1I2KKG0"/>
<accession>A0A1I2KKG0</accession>
<keyword evidence="2" id="KW-1185">Reference proteome</keyword>
<protein>
    <submittedName>
        <fullName evidence="1">Uncharacterized protein</fullName>
    </submittedName>
</protein>
<gene>
    <name evidence="1" type="ORF">SAMN04488120_1216</name>
</gene>
<reference evidence="1 2" key="1">
    <citation type="submission" date="2016-10" db="EMBL/GenBank/DDBJ databases">
        <authorList>
            <person name="de Groot N.N."/>
        </authorList>
    </citation>
    <scope>NUCLEOTIDE SEQUENCE [LARGE SCALE GENOMIC DNA]</scope>
    <source>
        <strain evidence="1 2">DSM 23609</strain>
    </source>
</reference>
<proteinExistence type="predicted"/>